<dbReference type="GO" id="GO:0000166">
    <property type="term" value="F:nucleotide binding"/>
    <property type="evidence" value="ECO:0007669"/>
    <property type="project" value="UniProtKB-KW"/>
</dbReference>
<evidence type="ECO:0000256" key="1">
    <source>
        <dbReference type="ARBA" id="ARBA00022737"/>
    </source>
</evidence>
<gene>
    <name evidence="5" type="ORF">FSB_LOCUS25045</name>
</gene>
<keyword evidence="1" id="KW-0677">Repeat</keyword>
<reference evidence="5" key="1">
    <citation type="submission" date="2018-02" db="EMBL/GenBank/DDBJ databases">
        <authorList>
            <person name="Cohen D.B."/>
            <person name="Kent A.D."/>
        </authorList>
    </citation>
    <scope>NUCLEOTIDE SEQUENCE</scope>
</reference>
<keyword evidence="2" id="KW-0547">Nucleotide-binding</keyword>
<evidence type="ECO:0000259" key="4">
    <source>
        <dbReference type="Pfam" id="PF18052"/>
    </source>
</evidence>
<evidence type="ECO:0000313" key="5">
    <source>
        <dbReference type="EMBL" id="SPC97163.1"/>
    </source>
</evidence>
<keyword evidence="3" id="KW-0611">Plant defense</keyword>
<dbReference type="GO" id="GO:0006952">
    <property type="term" value="P:defense response"/>
    <property type="evidence" value="ECO:0007669"/>
    <property type="project" value="UniProtKB-KW"/>
</dbReference>
<evidence type="ECO:0000256" key="2">
    <source>
        <dbReference type="ARBA" id="ARBA00022741"/>
    </source>
</evidence>
<dbReference type="Gene3D" id="1.20.5.4130">
    <property type="match status" value="1"/>
</dbReference>
<sequence length="108" mass="12108">MAEALVGGAFLSAFLQVLFDRMASREVIEFFSQTKLNNEPLRKLKTTLLLINAVLNDAEEKQITSPAVKEWVNELKDAAYHAQDLVDEVVTDASRYNNLEAGLKIEPK</sequence>
<dbReference type="AlphaFoldDB" id="A0A2N9GC78"/>
<feature type="domain" description="Disease resistance N-terminal" evidence="4">
    <location>
        <begin position="10"/>
        <end position="95"/>
    </location>
</feature>
<dbReference type="InterPro" id="IPR041118">
    <property type="entry name" value="Rx_N"/>
</dbReference>
<name>A0A2N9GC78_FAGSY</name>
<dbReference type="Pfam" id="PF18052">
    <property type="entry name" value="Rx_N"/>
    <property type="match status" value="1"/>
</dbReference>
<proteinExistence type="predicted"/>
<evidence type="ECO:0000256" key="3">
    <source>
        <dbReference type="ARBA" id="ARBA00022821"/>
    </source>
</evidence>
<accession>A0A2N9GC78</accession>
<dbReference type="EMBL" id="OIVN01001742">
    <property type="protein sequence ID" value="SPC97163.1"/>
    <property type="molecule type" value="Genomic_DNA"/>
</dbReference>
<protein>
    <recommendedName>
        <fullName evidence="4">Disease resistance N-terminal domain-containing protein</fullName>
    </recommendedName>
</protein>
<organism evidence="5">
    <name type="scientific">Fagus sylvatica</name>
    <name type="common">Beechnut</name>
    <dbReference type="NCBI Taxonomy" id="28930"/>
    <lineage>
        <taxon>Eukaryota</taxon>
        <taxon>Viridiplantae</taxon>
        <taxon>Streptophyta</taxon>
        <taxon>Embryophyta</taxon>
        <taxon>Tracheophyta</taxon>
        <taxon>Spermatophyta</taxon>
        <taxon>Magnoliopsida</taxon>
        <taxon>eudicotyledons</taxon>
        <taxon>Gunneridae</taxon>
        <taxon>Pentapetalae</taxon>
        <taxon>rosids</taxon>
        <taxon>fabids</taxon>
        <taxon>Fagales</taxon>
        <taxon>Fagaceae</taxon>
        <taxon>Fagus</taxon>
    </lineage>
</organism>